<dbReference type="SMART" id="SM00347">
    <property type="entry name" value="HTH_MARR"/>
    <property type="match status" value="1"/>
</dbReference>
<dbReference type="Pfam" id="PF01047">
    <property type="entry name" value="MarR"/>
    <property type="match status" value="1"/>
</dbReference>
<accession>A0A7W1XR42</accession>
<dbReference type="GO" id="GO:0003700">
    <property type="term" value="F:DNA-binding transcription factor activity"/>
    <property type="evidence" value="ECO:0007669"/>
    <property type="project" value="InterPro"/>
</dbReference>
<dbReference type="GO" id="GO:0006950">
    <property type="term" value="P:response to stress"/>
    <property type="evidence" value="ECO:0007669"/>
    <property type="project" value="TreeGrafter"/>
</dbReference>
<dbReference type="InterPro" id="IPR036390">
    <property type="entry name" value="WH_DNA-bd_sf"/>
</dbReference>
<name>A0A7W1XR42_9BACL</name>
<feature type="domain" description="HTH marR-type" evidence="2">
    <location>
        <begin position="4"/>
        <end position="138"/>
    </location>
</feature>
<keyword evidence="1" id="KW-0238">DNA-binding</keyword>
<dbReference type="PANTHER" id="PTHR33164">
    <property type="entry name" value="TRANSCRIPTIONAL REGULATOR, MARR FAMILY"/>
    <property type="match status" value="1"/>
</dbReference>
<dbReference type="GO" id="GO:0003677">
    <property type="term" value="F:DNA binding"/>
    <property type="evidence" value="ECO:0007669"/>
    <property type="project" value="UniProtKB-KW"/>
</dbReference>
<dbReference type="Proteomes" id="UP000538292">
    <property type="component" value="Unassembled WGS sequence"/>
</dbReference>
<dbReference type="PRINTS" id="PR00598">
    <property type="entry name" value="HTHMARR"/>
</dbReference>
<proteinExistence type="predicted"/>
<dbReference type="PANTHER" id="PTHR33164:SF67">
    <property type="entry name" value="TRANSCRIPTIONAL REGULATOR, MARR FAMILY"/>
    <property type="match status" value="1"/>
</dbReference>
<protein>
    <submittedName>
        <fullName evidence="3">MarR family transcriptional regulator</fullName>
    </submittedName>
</protein>
<sequence length="138" mass="16356">MSSRLEMFMELEQVFRHILRQIRKDLSEVWGDKVNGAEFEVLKQLLNKSPQIVTSLAHDFDVSVSHITHVVDQLEKKNLAYRKRSQLDKRVVELHLTDEGRQLIEELVQKKSDYFQRKFKNLSTQEVETLLNLLHKIN</sequence>
<keyword evidence="4" id="KW-1185">Reference proteome</keyword>
<comment type="caution">
    <text evidence="3">The sequence shown here is derived from an EMBL/GenBank/DDBJ whole genome shotgun (WGS) entry which is preliminary data.</text>
</comment>
<evidence type="ECO:0000256" key="1">
    <source>
        <dbReference type="ARBA" id="ARBA00023125"/>
    </source>
</evidence>
<evidence type="ECO:0000313" key="3">
    <source>
        <dbReference type="EMBL" id="MBA4601652.1"/>
    </source>
</evidence>
<dbReference type="Gene3D" id="1.10.10.10">
    <property type="entry name" value="Winged helix-like DNA-binding domain superfamily/Winged helix DNA-binding domain"/>
    <property type="match status" value="1"/>
</dbReference>
<dbReference type="AlphaFoldDB" id="A0A7W1XR42"/>
<reference evidence="3 4" key="1">
    <citation type="submission" date="2020-07" db="EMBL/GenBank/DDBJ databases">
        <title>Thermoactinomyces phylogeny.</title>
        <authorList>
            <person name="Dunlap C."/>
        </authorList>
    </citation>
    <scope>NUCLEOTIDE SEQUENCE [LARGE SCALE GENOMIC DNA]</scope>
    <source>
        <strain evidence="3 4">AMNI-1</strain>
    </source>
</reference>
<dbReference type="RefSeq" id="WP_181738360.1">
    <property type="nucleotide sequence ID" value="NZ_JACEOL010000014.1"/>
</dbReference>
<evidence type="ECO:0000259" key="2">
    <source>
        <dbReference type="PROSITE" id="PS50995"/>
    </source>
</evidence>
<dbReference type="PROSITE" id="PS50995">
    <property type="entry name" value="HTH_MARR_2"/>
    <property type="match status" value="1"/>
</dbReference>
<dbReference type="SUPFAM" id="SSF46785">
    <property type="entry name" value="Winged helix' DNA-binding domain"/>
    <property type="match status" value="1"/>
</dbReference>
<gene>
    <name evidence="3" type="ORF">H2C83_04815</name>
</gene>
<organism evidence="3 4">
    <name type="scientific">Thermoactinomyces mirandus</name>
    <dbReference type="NCBI Taxonomy" id="2756294"/>
    <lineage>
        <taxon>Bacteria</taxon>
        <taxon>Bacillati</taxon>
        <taxon>Bacillota</taxon>
        <taxon>Bacilli</taxon>
        <taxon>Bacillales</taxon>
        <taxon>Thermoactinomycetaceae</taxon>
        <taxon>Thermoactinomyces</taxon>
    </lineage>
</organism>
<dbReference type="EMBL" id="JACEOL010000014">
    <property type="protein sequence ID" value="MBA4601652.1"/>
    <property type="molecule type" value="Genomic_DNA"/>
</dbReference>
<dbReference type="InterPro" id="IPR039422">
    <property type="entry name" value="MarR/SlyA-like"/>
</dbReference>
<evidence type="ECO:0000313" key="4">
    <source>
        <dbReference type="Proteomes" id="UP000538292"/>
    </source>
</evidence>
<dbReference type="InterPro" id="IPR036388">
    <property type="entry name" value="WH-like_DNA-bd_sf"/>
</dbReference>
<dbReference type="InterPro" id="IPR000835">
    <property type="entry name" value="HTH_MarR-typ"/>
</dbReference>